<evidence type="ECO:0000313" key="2">
    <source>
        <dbReference type="EMBL" id="WFD40325.1"/>
    </source>
</evidence>
<feature type="compositionally biased region" description="Pro residues" evidence="1">
    <location>
        <begin position="293"/>
        <end position="305"/>
    </location>
</feature>
<accession>A0AAF0F3W3</accession>
<feature type="region of interest" description="Disordered" evidence="1">
    <location>
        <begin position="253"/>
        <end position="310"/>
    </location>
</feature>
<name>A0AAF0F3W3_9BASI</name>
<dbReference type="GeneID" id="85226962"/>
<reference evidence="2" key="1">
    <citation type="submission" date="2023-03" db="EMBL/GenBank/DDBJ databases">
        <title>Mating type loci evolution in Malassezia.</title>
        <authorList>
            <person name="Coelho M.A."/>
        </authorList>
    </citation>
    <scope>NUCLEOTIDE SEQUENCE</scope>
    <source>
        <strain evidence="2">CBS 9431</strain>
    </source>
</reference>
<dbReference type="Proteomes" id="UP001217754">
    <property type="component" value="Chromosome 6"/>
</dbReference>
<dbReference type="RefSeq" id="XP_060123222.1">
    <property type="nucleotide sequence ID" value="XM_060267239.1"/>
</dbReference>
<dbReference type="AlphaFoldDB" id="A0AAF0F3W3"/>
<organism evidence="2 3">
    <name type="scientific">Malassezia japonica</name>
    <dbReference type="NCBI Taxonomy" id="223818"/>
    <lineage>
        <taxon>Eukaryota</taxon>
        <taxon>Fungi</taxon>
        <taxon>Dikarya</taxon>
        <taxon>Basidiomycota</taxon>
        <taxon>Ustilaginomycotina</taxon>
        <taxon>Malasseziomycetes</taxon>
        <taxon>Malasseziales</taxon>
        <taxon>Malasseziaceae</taxon>
        <taxon>Malassezia</taxon>
    </lineage>
</organism>
<keyword evidence="3" id="KW-1185">Reference proteome</keyword>
<evidence type="ECO:0000313" key="3">
    <source>
        <dbReference type="Proteomes" id="UP001217754"/>
    </source>
</evidence>
<gene>
    <name evidence="2" type="ORF">MJAP1_003311</name>
</gene>
<sequence length="402" mass="44910">MAANLDARGDVMVNAATHAGYAPELAHCFPQGAGKTRIMHYFSEFMPHGEPHTPATMRRFVREYFVPQSTLRIQLLNEVTHLTKTIDIPFAGIPHFLDICERNKIVSMRAHFGDTFEHRCDPSVPPPPAPVSYSTRIPEPVVMGNTSHIVESQQMLQIATFVNSWQGQRVGMFRALLAPYTTVERVTAPAGAVSNADGTILQLETRLRIQFLCFTTLAQSLLVPTSSLYYGLGPLQVPASMVEEIISYGQRREKRRHAIEEGRTAKRQRVATSSEKDESDADTDPVLDSPAPTETPPKESPPPRFTVPLQNGPPFHLNEWGVPDGLIYAVDIVDSVHRLQELMDIYLTEGRGPMEVLTAFKQQRERERSEQPPSFMPSSFLDQSPRHSLVGYDGASVAKIRR</sequence>
<feature type="region of interest" description="Disordered" evidence="1">
    <location>
        <begin position="365"/>
        <end position="389"/>
    </location>
</feature>
<protein>
    <submittedName>
        <fullName evidence="2">Uncharacterized protein</fullName>
    </submittedName>
</protein>
<proteinExistence type="predicted"/>
<evidence type="ECO:0000256" key="1">
    <source>
        <dbReference type="SAM" id="MobiDB-lite"/>
    </source>
</evidence>
<dbReference type="EMBL" id="CP119963">
    <property type="protein sequence ID" value="WFD40325.1"/>
    <property type="molecule type" value="Genomic_DNA"/>
</dbReference>